<keyword evidence="1" id="KW-1133">Transmembrane helix</keyword>
<keyword evidence="1" id="KW-0812">Transmembrane</keyword>
<evidence type="ECO:0008006" key="4">
    <source>
        <dbReference type="Google" id="ProtNLM"/>
    </source>
</evidence>
<dbReference type="AlphaFoldDB" id="A0A2T0SNZ1"/>
<dbReference type="EMBL" id="PVTF01000014">
    <property type="protein sequence ID" value="PRY35131.1"/>
    <property type="molecule type" value="Genomic_DNA"/>
</dbReference>
<comment type="caution">
    <text evidence="2">The sequence shown here is derived from an EMBL/GenBank/DDBJ whole genome shotgun (WGS) entry which is preliminary data.</text>
</comment>
<evidence type="ECO:0000313" key="3">
    <source>
        <dbReference type="Proteomes" id="UP000239494"/>
    </source>
</evidence>
<reference evidence="2 3" key="1">
    <citation type="submission" date="2018-03" db="EMBL/GenBank/DDBJ databases">
        <title>Genomic Encyclopedia of Archaeal and Bacterial Type Strains, Phase II (KMG-II): from individual species to whole genera.</title>
        <authorList>
            <person name="Goeker M."/>
        </authorList>
    </citation>
    <scope>NUCLEOTIDE SEQUENCE [LARGE SCALE GENOMIC DNA]</scope>
    <source>
        <strain evidence="2 3">DSM 44720</strain>
    </source>
</reference>
<organism evidence="2 3">
    <name type="scientific">Umezawaea tangerina</name>
    <dbReference type="NCBI Taxonomy" id="84725"/>
    <lineage>
        <taxon>Bacteria</taxon>
        <taxon>Bacillati</taxon>
        <taxon>Actinomycetota</taxon>
        <taxon>Actinomycetes</taxon>
        <taxon>Pseudonocardiales</taxon>
        <taxon>Pseudonocardiaceae</taxon>
        <taxon>Umezawaea</taxon>
    </lineage>
</organism>
<keyword evidence="1" id="KW-0472">Membrane</keyword>
<evidence type="ECO:0000256" key="1">
    <source>
        <dbReference type="SAM" id="Phobius"/>
    </source>
</evidence>
<dbReference type="Proteomes" id="UP000239494">
    <property type="component" value="Unassembled WGS sequence"/>
</dbReference>
<sequence>MRPRRLADGTRFAMALTIAGGTAVMVGAWFDGYLQAVCLELGGAVLLLAPLVLAEGVVTGRIGRRVEDGVAEALNGAAGTPHPDDTARIRDHLVDHLRRSGQAWQAMTADSGPFDLALERPGSRIAVAIRQTPFALDSATVQRLHTEARKLGHTELVVISLTSPTDLAEELALHTPGLTLIGDVADLDARLDNALRTAAARRS</sequence>
<protein>
    <recommendedName>
        <fullName evidence="4">Restriction endonuclease</fullName>
    </recommendedName>
</protein>
<name>A0A2T0SNZ1_9PSEU</name>
<feature type="transmembrane region" description="Helical" evidence="1">
    <location>
        <begin position="12"/>
        <end position="30"/>
    </location>
</feature>
<feature type="transmembrane region" description="Helical" evidence="1">
    <location>
        <begin position="36"/>
        <end position="58"/>
    </location>
</feature>
<proteinExistence type="predicted"/>
<accession>A0A2T0SNZ1</accession>
<gene>
    <name evidence="2" type="ORF">CLV43_11449</name>
</gene>
<dbReference type="RefSeq" id="WP_146175056.1">
    <property type="nucleotide sequence ID" value="NZ_PVTF01000014.1"/>
</dbReference>
<evidence type="ECO:0000313" key="2">
    <source>
        <dbReference type="EMBL" id="PRY35131.1"/>
    </source>
</evidence>
<keyword evidence="3" id="KW-1185">Reference proteome</keyword>